<keyword evidence="1" id="KW-1185">Reference proteome</keyword>
<proteinExistence type="predicted"/>
<dbReference type="AlphaFoldDB" id="A0A0K0EAX6"/>
<protein>
    <submittedName>
        <fullName evidence="2">DUF659 domain-containing protein</fullName>
    </submittedName>
</protein>
<organism evidence="2">
    <name type="scientific">Strongyloides stercoralis</name>
    <name type="common">Threadworm</name>
    <dbReference type="NCBI Taxonomy" id="6248"/>
    <lineage>
        <taxon>Eukaryota</taxon>
        <taxon>Metazoa</taxon>
        <taxon>Ecdysozoa</taxon>
        <taxon>Nematoda</taxon>
        <taxon>Chromadorea</taxon>
        <taxon>Rhabditida</taxon>
        <taxon>Tylenchina</taxon>
        <taxon>Panagrolaimomorpha</taxon>
        <taxon>Strongyloidoidea</taxon>
        <taxon>Strongyloididae</taxon>
        <taxon>Strongyloides</taxon>
    </lineage>
</organism>
<sequence>MSKTGKEYGREKKILFKVCSFFVSGYLLKEFISNNGKGILFQDETTLKNEELQTFILRGNANNQYYEIVLGTCEIEDKSAECLINTFEKLIGILAKVTNSFKDKLLEDTYSCIYGFMGDETTTGKKFYRLFEKKIVRCRDIGLRYQIIEYSCVAHIGSNISKQIAKYIDCFNNGKETLQFVKQVSKEFCIRSCAYHPLAIAFQTFCKDKVNKEIIGIKSMPKITSIAGNRFQVYGVICQDILNAYSELLEFSTSIGTPFDICQKINHMLQTEDVTNTIILIAYLHEIFVYPIIRSAEIHNMRDFVSYIKHMFSVFETNNFTRIIELEDIKNEYADATKISNISSLNMLSNLMENRVLQATSDSYKEKIKTVFKETIKFVNERFVNVYENIFDEQDKTQHVSLKSFTNIISERVFAQLKKTSQLAPYKTITMRCAQISAAHNKMDKVLEKMPPDELNKFFNSLPQLTKSVENDLKIWSHNITESKIKKYSDLAEKYEKKTIKSMNEIVQIIAKFSSENQKEKFLNHQLKLWKYEVKKKEPKLEKGIEKDQKSYKKLEYYVKRFSETNDLNEIISNLYDDDRNISFESTIIDDSLQTLDYILKQYDTSDESLISTIINKEDKSNENDSEENTQLIIKSPTMSKENVNDLKATLKKFY</sequence>
<evidence type="ECO:0000313" key="2">
    <source>
        <dbReference type="WBParaSite" id="SSTP_0000665100.1"/>
    </source>
</evidence>
<dbReference type="WBParaSite" id="SSTP_0000665100.1">
    <property type="protein sequence ID" value="SSTP_0000665100.1"/>
    <property type="gene ID" value="SSTP_0000665100"/>
</dbReference>
<evidence type="ECO:0000313" key="1">
    <source>
        <dbReference type="Proteomes" id="UP000035681"/>
    </source>
</evidence>
<name>A0A0K0EAX6_STRER</name>
<dbReference type="WBParaSite" id="TCONS_00016116.p1">
    <property type="protein sequence ID" value="TCONS_00016116.p1"/>
    <property type="gene ID" value="XLOC_010767"/>
</dbReference>
<dbReference type="Proteomes" id="UP000035681">
    <property type="component" value="Unplaced"/>
</dbReference>
<reference evidence="2" key="1">
    <citation type="submission" date="2015-08" db="UniProtKB">
        <authorList>
            <consortium name="WormBaseParasite"/>
        </authorList>
    </citation>
    <scope>IDENTIFICATION</scope>
</reference>
<accession>A0A0K0EAX6</accession>